<feature type="domain" description="Cadherin" evidence="8">
    <location>
        <begin position="209"/>
        <end position="310"/>
    </location>
</feature>
<evidence type="ECO:0000256" key="4">
    <source>
        <dbReference type="ARBA" id="ARBA00022837"/>
    </source>
</evidence>
<feature type="domain" description="Cadherin" evidence="8">
    <location>
        <begin position="4"/>
        <end position="105"/>
    </location>
</feature>
<dbReference type="PROSITE" id="PS50268">
    <property type="entry name" value="CADHERIN_2"/>
    <property type="match status" value="3"/>
</dbReference>
<dbReference type="PANTHER" id="PTHR24025">
    <property type="entry name" value="DESMOGLEIN FAMILY MEMBER"/>
    <property type="match status" value="1"/>
</dbReference>
<dbReference type="OrthoDB" id="6056921at2"/>
<dbReference type="CDD" id="cd11304">
    <property type="entry name" value="Cadherin_repeat"/>
    <property type="match status" value="2"/>
</dbReference>
<organism evidence="9 10">
    <name type="scientific">Halomonas campaniensis</name>
    <dbReference type="NCBI Taxonomy" id="213554"/>
    <lineage>
        <taxon>Bacteria</taxon>
        <taxon>Pseudomonadati</taxon>
        <taxon>Pseudomonadota</taxon>
        <taxon>Gammaproteobacteria</taxon>
        <taxon>Oceanospirillales</taxon>
        <taxon>Halomonadaceae</taxon>
        <taxon>Halomonas</taxon>
    </lineage>
</organism>
<dbReference type="SUPFAM" id="SSF49313">
    <property type="entry name" value="Cadherin-like"/>
    <property type="match status" value="3"/>
</dbReference>
<keyword evidence="3" id="KW-0677">Repeat</keyword>
<evidence type="ECO:0000256" key="2">
    <source>
        <dbReference type="ARBA" id="ARBA00022692"/>
    </source>
</evidence>
<dbReference type="Proteomes" id="UP000197334">
    <property type="component" value="Unassembled WGS sequence"/>
</dbReference>
<dbReference type="InterPro" id="IPR050971">
    <property type="entry name" value="Cadherin-domain_protein"/>
</dbReference>
<proteinExistence type="predicted"/>
<sequence>APVFSTANKVSVAENTTAVTTLLATDADSDTLTYSITGGADQALFNLDTKSGALTFISAPDFEAPADSNGKNAYSVEVTANDGHGGNTPLTLTVTVTDVNEAPVLSGSTKVSVPENSTGTIYTVLASDPENNTLFYSLSGTDAALFNLDANSGALSFKHAPDFDAPADAGGNNVYDVILTANDGSLSSNPQALSITVTDVDDGNEAPVFTTSNKASVAENTTAVTTLVATDADGDVLTYSLTGGADQALFTLDANSGALSFKSAPNFEAPADSNSDNTYTVEVTASDGQGGSTPLTLEVTVTDVNEAPMLTGATKVSVAENTAGTLY</sequence>
<reference evidence="9 10" key="1">
    <citation type="submission" date="2014-08" db="EMBL/GenBank/DDBJ databases">
        <title>Draft genome sequence of a novel L-asparaginase producing marine bacterium, Halomonas campaniensis.</title>
        <authorList>
            <person name="Sundarakrishnan B."/>
            <person name="Moushumi Priya A."/>
            <person name="Raman G."/>
            <person name="Sakthivel N."/>
            <person name="Park S."/>
            <person name="Jayachandran S."/>
        </authorList>
    </citation>
    <scope>NUCLEOTIDE SEQUENCE [LARGE SCALE GENOMIC DNA]</scope>
    <source>
        <strain evidence="9 10">SK03</strain>
    </source>
</reference>
<keyword evidence="7" id="KW-0472">Membrane</keyword>
<keyword evidence="5" id="KW-0130">Cell adhesion</keyword>
<dbReference type="SMART" id="SM00736">
    <property type="entry name" value="CADG"/>
    <property type="match status" value="2"/>
</dbReference>
<dbReference type="EMBL" id="JPUA01000046">
    <property type="protein sequence ID" value="OWV27860.1"/>
    <property type="molecule type" value="Genomic_DNA"/>
</dbReference>
<dbReference type="PANTHER" id="PTHR24025:SF31">
    <property type="entry name" value="NEURAL-CADHERIN"/>
    <property type="match status" value="1"/>
</dbReference>
<evidence type="ECO:0000256" key="7">
    <source>
        <dbReference type="ARBA" id="ARBA00023136"/>
    </source>
</evidence>
<dbReference type="GO" id="GO:0005911">
    <property type="term" value="C:cell-cell junction"/>
    <property type="evidence" value="ECO:0007669"/>
    <property type="project" value="TreeGrafter"/>
</dbReference>
<feature type="non-terminal residue" evidence="9">
    <location>
        <position position="327"/>
    </location>
</feature>
<comment type="caution">
    <text evidence="9">The sequence shown here is derived from an EMBL/GenBank/DDBJ whole genome shotgun (WGS) entry which is preliminary data.</text>
</comment>
<evidence type="ECO:0000256" key="6">
    <source>
        <dbReference type="ARBA" id="ARBA00022989"/>
    </source>
</evidence>
<evidence type="ECO:0000256" key="1">
    <source>
        <dbReference type="ARBA" id="ARBA00004370"/>
    </source>
</evidence>
<dbReference type="GO" id="GO:0016020">
    <property type="term" value="C:membrane"/>
    <property type="evidence" value="ECO:0007669"/>
    <property type="project" value="UniProtKB-SubCell"/>
</dbReference>
<keyword evidence="2" id="KW-0812">Transmembrane</keyword>
<comment type="subcellular location">
    <subcellularLocation>
        <location evidence="1">Membrane</location>
    </subcellularLocation>
</comment>
<keyword evidence="10" id="KW-1185">Reference proteome</keyword>
<dbReference type="RefSeq" id="WP_141101344.1">
    <property type="nucleotide sequence ID" value="NZ_JPUA01000046.1"/>
</dbReference>
<keyword evidence="6" id="KW-1133">Transmembrane helix</keyword>
<dbReference type="Pfam" id="PF17963">
    <property type="entry name" value="Big_9"/>
    <property type="match status" value="3"/>
</dbReference>
<dbReference type="GO" id="GO:0007156">
    <property type="term" value="P:homophilic cell adhesion via plasma membrane adhesion molecules"/>
    <property type="evidence" value="ECO:0007669"/>
    <property type="project" value="InterPro"/>
</dbReference>
<protein>
    <recommendedName>
        <fullName evidence="8">Cadherin domain-containing protein</fullName>
    </recommendedName>
</protein>
<evidence type="ECO:0000313" key="9">
    <source>
        <dbReference type="EMBL" id="OWV27860.1"/>
    </source>
</evidence>
<dbReference type="InterPro" id="IPR015919">
    <property type="entry name" value="Cadherin-like_sf"/>
</dbReference>
<gene>
    <name evidence="9" type="ORF">JI62_20360</name>
</gene>
<keyword evidence="4" id="KW-0106">Calcium</keyword>
<dbReference type="Gene3D" id="2.60.40.60">
    <property type="entry name" value="Cadherins"/>
    <property type="match status" value="3"/>
</dbReference>
<accession>A0A2D0AXC3</accession>
<evidence type="ECO:0000256" key="3">
    <source>
        <dbReference type="ARBA" id="ARBA00022737"/>
    </source>
</evidence>
<dbReference type="InterPro" id="IPR002126">
    <property type="entry name" value="Cadherin-like_dom"/>
</dbReference>
<name>A0A2D0AXC3_9GAMM</name>
<evidence type="ECO:0000313" key="10">
    <source>
        <dbReference type="Proteomes" id="UP000197334"/>
    </source>
</evidence>
<dbReference type="GO" id="GO:0005509">
    <property type="term" value="F:calcium ion binding"/>
    <property type="evidence" value="ECO:0007669"/>
    <property type="project" value="InterPro"/>
</dbReference>
<feature type="non-terminal residue" evidence="9">
    <location>
        <position position="1"/>
    </location>
</feature>
<dbReference type="SMART" id="SM00112">
    <property type="entry name" value="CA"/>
    <property type="match status" value="3"/>
</dbReference>
<dbReference type="InterPro" id="IPR006644">
    <property type="entry name" value="Cadg"/>
</dbReference>
<evidence type="ECO:0000259" key="8">
    <source>
        <dbReference type="PROSITE" id="PS50268"/>
    </source>
</evidence>
<feature type="domain" description="Cadherin" evidence="8">
    <location>
        <begin position="105"/>
        <end position="209"/>
    </location>
</feature>
<dbReference type="AlphaFoldDB" id="A0A2D0AXC3"/>
<evidence type="ECO:0000256" key="5">
    <source>
        <dbReference type="ARBA" id="ARBA00022889"/>
    </source>
</evidence>